<protein>
    <submittedName>
        <fullName evidence="1">Uncharacterized protein</fullName>
    </submittedName>
</protein>
<evidence type="ECO:0000313" key="1">
    <source>
        <dbReference type="EMBL" id="NAS27049.1"/>
    </source>
</evidence>
<name>A0A7C9N5U4_9ACTN</name>
<keyword evidence="2" id="KW-1185">Reference proteome</keyword>
<dbReference type="AlphaFoldDB" id="A0A7C9N5U4"/>
<evidence type="ECO:0000313" key="2">
    <source>
        <dbReference type="Proteomes" id="UP000479526"/>
    </source>
</evidence>
<gene>
    <name evidence="1" type="ORF">GT755_35960</name>
</gene>
<dbReference type="Proteomes" id="UP000479526">
    <property type="component" value="Unassembled WGS sequence"/>
</dbReference>
<sequence>MKALNARRVAWEAARVLVEASTAETYWWLSDMVSRYLGVMYQLKLAETRLRLMENDELTVAETGTWRARLDELLGDRPDLAPMLADLTRETAARLP</sequence>
<dbReference type="RefSeq" id="WP_161484015.1">
    <property type="nucleotide sequence ID" value="NZ_WXEW01000013.1"/>
</dbReference>
<accession>A0A7C9N5U4</accession>
<reference evidence="1 2" key="1">
    <citation type="submission" date="2020-01" db="EMBL/GenBank/DDBJ databases">
        <title>Herbidospora sp. NEAU-GS84 nov., a novel actinomycete isolated from soil.</title>
        <authorList>
            <person name="Han L."/>
        </authorList>
    </citation>
    <scope>NUCLEOTIDE SEQUENCE [LARGE SCALE GENOMIC DNA]</scope>
    <source>
        <strain evidence="1 2">NEAU-GS84</strain>
    </source>
</reference>
<organism evidence="1 2">
    <name type="scientific">Herbidospora solisilvae</name>
    <dbReference type="NCBI Taxonomy" id="2696284"/>
    <lineage>
        <taxon>Bacteria</taxon>
        <taxon>Bacillati</taxon>
        <taxon>Actinomycetota</taxon>
        <taxon>Actinomycetes</taxon>
        <taxon>Streptosporangiales</taxon>
        <taxon>Streptosporangiaceae</taxon>
        <taxon>Herbidospora</taxon>
    </lineage>
</organism>
<comment type="caution">
    <text evidence="1">The sequence shown here is derived from an EMBL/GenBank/DDBJ whole genome shotgun (WGS) entry which is preliminary data.</text>
</comment>
<proteinExistence type="predicted"/>
<dbReference type="EMBL" id="WXEW01000013">
    <property type="protein sequence ID" value="NAS27049.1"/>
    <property type="molecule type" value="Genomic_DNA"/>
</dbReference>